<organism evidence="3 4">
    <name type="scientific">Kingdonia uniflora</name>
    <dbReference type="NCBI Taxonomy" id="39325"/>
    <lineage>
        <taxon>Eukaryota</taxon>
        <taxon>Viridiplantae</taxon>
        <taxon>Streptophyta</taxon>
        <taxon>Embryophyta</taxon>
        <taxon>Tracheophyta</taxon>
        <taxon>Spermatophyta</taxon>
        <taxon>Magnoliopsida</taxon>
        <taxon>Ranunculales</taxon>
        <taxon>Circaeasteraceae</taxon>
        <taxon>Kingdonia</taxon>
    </lineage>
</organism>
<feature type="region of interest" description="Disordered" evidence="1">
    <location>
        <begin position="492"/>
        <end position="523"/>
    </location>
</feature>
<dbReference type="PANTHER" id="PTHR12550:SF49">
    <property type="entry name" value="PROTEIN HUA2-LIKE 2-RELATED"/>
    <property type="match status" value="1"/>
</dbReference>
<dbReference type="Proteomes" id="UP000541444">
    <property type="component" value="Unassembled WGS sequence"/>
</dbReference>
<evidence type="ECO:0000313" key="4">
    <source>
        <dbReference type="Proteomes" id="UP000541444"/>
    </source>
</evidence>
<evidence type="ECO:0000256" key="1">
    <source>
        <dbReference type="SAM" id="MobiDB-lite"/>
    </source>
</evidence>
<gene>
    <name evidence="3" type="ORF">GIB67_001857</name>
</gene>
<feature type="compositionally biased region" description="Basic and acidic residues" evidence="1">
    <location>
        <begin position="364"/>
        <end position="378"/>
    </location>
</feature>
<accession>A0A7J7LQB0</accession>
<keyword evidence="2" id="KW-1133">Transmembrane helix</keyword>
<name>A0A7J7LQB0_9MAGN</name>
<feature type="region of interest" description="Disordered" evidence="1">
    <location>
        <begin position="364"/>
        <end position="386"/>
    </location>
</feature>
<dbReference type="AlphaFoldDB" id="A0A7J7LQB0"/>
<sequence>MLCSAFCNPADVESFTEDKKKSLLVKRQGRGADYVHALQEIVVCFDKLKEQDHGDEVNFGDETTISHAENLDDSVDKAGEMCPIQSPSVLIPYPTLERIYDSTERCDLRDPVEVQEAVKHDVETTSEEPAKNAVCVDSYKETTLAAINTIRKPKDTPIESCDIQKQVPFRKFRNVSSRVDPCKFQVGIKKTDDVVPRAILYEAASRKLRIRKSPDGFDLHDMELSPGVSSTFPSNNSSEDNDFDTFSLAKPCRLESTCKSEQPEVVELLEKGVQLRERLHFQSKTVVLKRKRKPNRKRVAHDAETITASPAEEAGIEISVIETIQNPPPPCERIRECCPKADGDEHLPLVKRARVRMSKLPLQEKEQSDFISAEEKSSAEAPLNHSVPVSSSFDHATKFHPETEPHSWTAKIYQLRACSVDGEAALPPSKRLHRALEAMSANAAEEIQAYNELHYASKVICGNDCSDSSEKCSSNTAMGNVAESFLKVRNMKSDESGPAQNTCGSSPSLPSPTSEVSEKSSSAIKPCGLHIRHSFTPEHEDCKDMLNEDRNVEDSEVVKDTSLNNTHTDTEIKFEGLRPSSNYDEKQEGGLSSGLDYFNQSPSVKENKHGILGTRTHSCESIRDHTASLSNPKGTDSVSEGKEVVSPLEATDVLLSAANEWSSENTKSLICPSHDKVKSMSEVVKEVNHKVRQVDRVAPSYNTSSLKGLIAVAHAKRHSSHSASLCDHMLDDMSPSLIQREDSYEQVSSPSSIICHSSTVDSAGYLLHSSAGSPDILPCHKKTTTVLDMDLANMELSLSQKHKSLTEWKVEANAVQKSFESMLKALSRTKESIGRATRLAIDCLKYGITGEVSPNLLLYFIIILVSVLVPFLHSIWMFLSPF</sequence>
<keyword evidence="4" id="KW-1185">Reference proteome</keyword>
<comment type="caution">
    <text evidence="3">The sequence shown here is derived from an EMBL/GenBank/DDBJ whole genome shotgun (WGS) entry which is preliminary data.</text>
</comment>
<feature type="compositionally biased region" description="Polar residues" evidence="1">
    <location>
        <begin position="498"/>
        <end position="508"/>
    </location>
</feature>
<dbReference type="EMBL" id="JACGCM010002106">
    <property type="protein sequence ID" value="KAF6144846.1"/>
    <property type="molecule type" value="Genomic_DNA"/>
</dbReference>
<protein>
    <submittedName>
        <fullName evidence="3">Uncharacterized protein</fullName>
    </submittedName>
</protein>
<keyword evidence="2" id="KW-0472">Membrane</keyword>
<feature type="compositionally biased region" description="Low complexity" evidence="1">
    <location>
        <begin position="511"/>
        <end position="522"/>
    </location>
</feature>
<evidence type="ECO:0000256" key="2">
    <source>
        <dbReference type="SAM" id="Phobius"/>
    </source>
</evidence>
<evidence type="ECO:0000313" key="3">
    <source>
        <dbReference type="EMBL" id="KAF6144846.1"/>
    </source>
</evidence>
<proteinExistence type="predicted"/>
<dbReference type="PANTHER" id="PTHR12550">
    <property type="entry name" value="HEPATOMA-DERIVED GROWTH FACTOR-RELATED"/>
    <property type="match status" value="1"/>
</dbReference>
<keyword evidence="2" id="KW-0812">Transmembrane</keyword>
<feature type="transmembrane region" description="Helical" evidence="2">
    <location>
        <begin position="856"/>
        <end position="879"/>
    </location>
</feature>
<dbReference type="OrthoDB" id="62853at2759"/>
<reference evidence="3 4" key="1">
    <citation type="journal article" date="2020" name="IScience">
        <title>Genome Sequencing of the Endangered Kingdonia uniflora (Circaeasteraceae, Ranunculales) Reveals Potential Mechanisms of Evolutionary Specialization.</title>
        <authorList>
            <person name="Sun Y."/>
            <person name="Deng T."/>
            <person name="Zhang A."/>
            <person name="Moore M.J."/>
            <person name="Landis J.B."/>
            <person name="Lin N."/>
            <person name="Zhang H."/>
            <person name="Zhang X."/>
            <person name="Huang J."/>
            <person name="Zhang X."/>
            <person name="Sun H."/>
            <person name="Wang H."/>
        </authorList>
    </citation>
    <scope>NUCLEOTIDE SEQUENCE [LARGE SCALE GENOMIC DNA]</scope>
    <source>
        <strain evidence="3">TB1705</strain>
        <tissue evidence="3">Leaf</tissue>
    </source>
</reference>